<dbReference type="InterPro" id="IPR001296">
    <property type="entry name" value="Glyco_trans_1"/>
</dbReference>
<dbReference type="GO" id="GO:0016757">
    <property type="term" value="F:glycosyltransferase activity"/>
    <property type="evidence" value="ECO:0007669"/>
    <property type="project" value="UniProtKB-KW"/>
</dbReference>
<name>A0ABW6BY95_9BACT</name>
<evidence type="ECO:0000313" key="2">
    <source>
        <dbReference type="EMBL" id="MFD3002774.1"/>
    </source>
</evidence>
<dbReference type="SUPFAM" id="SSF53756">
    <property type="entry name" value="UDP-Glycosyltransferase/glycogen phosphorylase"/>
    <property type="match status" value="1"/>
</dbReference>
<feature type="domain" description="Glycosyl transferase family 1" evidence="1">
    <location>
        <begin position="228"/>
        <end position="401"/>
    </location>
</feature>
<evidence type="ECO:0000313" key="3">
    <source>
        <dbReference type="Proteomes" id="UP001597641"/>
    </source>
</evidence>
<keyword evidence="2" id="KW-0808">Transferase</keyword>
<accession>A0ABW6BY95</accession>
<reference evidence="3" key="1">
    <citation type="journal article" date="2019" name="Int. J. Syst. Evol. Microbiol.">
        <title>The Global Catalogue of Microorganisms (GCM) 10K type strain sequencing project: providing services to taxonomists for standard genome sequencing and annotation.</title>
        <authorList>
            <consortium name="The Broad Institute Genomics Platform"/>
            <consortium name="The Broad Institute Genome Sequencing Center for Infectious Disease"/>
            <person name="Wu L."/>
            <person name="Ma J."/>
        </authorList>
    </citation>
    <scope>NUCLEOTIDE SEQUENCE [LARGE SCALE GENOMIC DNA]</scope>
    <source>
        <strain evidence="3">KCTC 23984</strain>
    </source>
</reference>
<dbReference type="Gene3D" id="3.40.50.2000">
    <property type="entry name" value="Glycogen Phosphorylase B"/>
    <property type="match status" value="2"/>
</dbReference>
<sequence length="435" mass="48788">MWHSNNAAEQEREYYQMKLLHVIGSLDPLTGGPCQVIRNIVPELESLGVTNEIVCLDSPKAPFIGKDLFKLYCFGPGKTSWCYSKTLLSWFSINVFRYDCIIIHGLWLYHSYAVSRAVQQLKNKKIAGGGRVPKVYIMPHGMLDPYFQRAPERKLKALRNVFYWALIESKVVNEADGLLFTCQEELHLARETFKPYKPKQEISVGLGITAPPPYTLQMKRAFQEECPTLEGQPYFLFLSRIHRKKGLDLLLKAYKNVVGALPEVQPVFLDAGGNSITPNQQAITSFPKLVIAGPGEETAFGQEVRELVASSKVLQSAVIFTGMLSGDAKWGAFYGCEAFVLPSHQENFGIAVVEALACKKPVLITKQVNIWREIMKSGGALVVDDTPEEVYKLLKTWLDLSSDEKIILGQGARRAYESFFSINQFARRLVKAIAA</sequence>
<keyword evidence="3" id="KW-1185">Reference proteome</keyword>
<dbReference type="PANTHER" id="PTHR12526">
    <property type="entry name" value="GLYCOSYLTRANSFERASE"/>
    <property type="match status" value="1"/>
</dbReference>
<comment type="caution">
    <text evidence="2">The sequence shown here is derived from an EMBL/GenBank/DDBJ whole genome shotgun (WGS) entry which is preliminary data.</text>
</comment>
<dbReference type="Pfam" id="PF00534">
    <property type="entry name" value="Glycos_transf_1"/>
    <property type="match status" value="1"/>
</dbReference>
<dbReference type="PANTHER" id="PTHR12526:SF634">
    <property type="entry name" value="BLL3361 PROTEIN"/>
    <property type="match status" value="1"/>
</dbReference>
<protein>
    <submittedName>
        <fullName evidence="2">Glycosyltransferase</fullName>
        <ecNumber evidence="2">2.4.-.-</ecNumber>
    </submittedName>
</protein>
<dbReference type="EMBL" id="JBHUOX010000019">
    <property type="protein sequence ID" value="MFD3002774.1"/>
    <property type="molecule type" value="Genomic_DNA"/>
</dbReference>
<organism evidence="2 3">
    <name type="scientific">Pontibacter toksunensis</name>
    <dbReference type="NCBI Taxonomy" id="1332631"/>
    <lineage>
        <taxon>Bacteria</taxon>
        <taxon>Pseudomonadati</taxon>
        <taxon>Bacteroidota</taxon>
        <taxon>Cytophagia</taxon>
        <taxon>Cytophagales</taxon>
        <taxon>Hymenobacteraceae</taxon>
        <taxon>Pontibacter</taxon>
    </lineage>
</organism>
<gene>
    <name evidence="2" type="ORF">ACFS7Z_20555</name>
</gene>
<keyword evidence="2" id="KW-0328">Glycosyltransferase</keyword>
<dbReference type="Proteomes" id="UP001597641">
    <property type="component" value="Unassembled WGS sequence"/>
</dbReference>
<evidence type="ECO:0000259" key="1">
    <source>
        <dbReference type="Pfam" id="PF00534"/>
    </source>
</evidence>
<proteinExistence type="predicted"/>
<dbReference type="EC" id="2.4.-.-" evidence="2"/>
<dbReference type="RefSeq" id="WP_377488818.1">
    <property type="nucleotide sequence ID" value="NZ_JBHUOX010000019.1"/>
</dbReference>